<keyword evidence="14" id="KW-1185">Reference proteome</keyword>
<dbReference type="GO" id="GO:0004983">
    <property type="term" value="F:neuropeptide Y receptor activity"/>
    <property type="evidence" value="ECO:0007669"/>
    <property type="project" value="InterPro"/>
</dbReference>
<evidence type="ECO:0000313" key="14">
    <source>
        <dbReference type="Proteomes" id="UP000198287"/>
    </source>
</evidence>
<evidence type="ECO:0000256" key="10">
    <source>
        <dbReference type="SAM" id="MobiDB-lite"/>
    </source>
</evidence>
<evidence type="ECO:0000313" key="13">
    <source>
        <dbReference type="EMBL" id="OXA38117.1"/>
    </source>
</evidence>
<feature type="transmembrane region" description="Helical" evidence="11">
    <location>
        <begin position="448"/>
        <end position="469"/>
    </location>
</feature>
<keyword evidence="6 11" id="KW-0472">Membrane</keyword>
<evidence type="ECO:0000256" key="3">
    <source>
        <dbReference type="ARBA" id="ARBA00022692"/>
    </source>
</evidence>
<evidence type="ECO:0000256" key="6">
    <source>
        <dbReference type="ARBA" id="ARBA00023136"/>
    </source>
</evidence>
<feature type="transmembrane region" description="Helical" evidence="11">
    <location>
        <begin position="399"/>
        <end position="417"/>
    </location>
</feature>
<dbReference type="Proteomes" id="UP000198287">
    <property type="component" value="Unassembled WGS sequence"/>
</dbReference>
<reference evidence="13 14" key="1">
    <citation type="submission" date="2015-12" db="EMBL/GenBank/DDBJ databases">
        <title>The genome of Folsomia candida.</title>
        <authorList>
            <person name="Faddeeva A."/>
            <person name="Derks M.F."/>
            <person name="Anvar Y."/>
            <person name="Smit S."/>
            <person name="Van Straalen N."/>
            <person name="Roelofs D."/>
        </authorList>
    </citation>
    <scope>NUCLEOTIDE SEQUENCE [LARGE SCALE GENOMIC DNA]</scope>
    <source>
        <strain evidence="13 14">VU population</strain>
        <tissue evidence="13">Whole body</tissue>
    </source>
</reference>
<dbReference type="Gene3D" id="1.20.1070.10">
    <property type="entry name" value="Rhodopsin 7-helix transmembrane proteins"/>
    <property type="match status" value="1"/>
</dbReference>
<keyword evidence="4 11" id="KW-1133">Transmembrane helix</keyword>
<dbReference type="PRINTS" id="PR01012">
    <property type="entry name" value="NRPEPTIDEYR"/>
</dbReference>
<feature type="transmembrane region" description="Helical" evidence="11">
    <location>
        <begin position="269"/>
        <end position="294"/>
    </location>
</feature>
<sequence length="732" mass="81601">MTYSDDFLVQKLRDILLRLYPTPQTSPFIISENGSNSKFPKLYFSNPDEDRFGENENIAKTEFAIGPQSGGGERIGREFETGRLGENETLFSDVVQKQDANLFAVVHNISNFDHLGVDESSIILGNVTTNPEQRDDLYDTTLTRHLHEFIQVLKMSLSSGGTFHSAGGEIDVNARVGGVDSGHHLDHISTRISTSGAGLSPNDLEFNLTLDDILDLNMLLDGSESAIQFKHVLIIVLYFLIAVISIVGNLLVVQLVIRSRRLHTLTHALLANLAVADLFMATLNIPFSAARVILAEWPFGPVLCKMVPMVQVVSVYVTSITMAVIAIDRYSVIMNPLGTRMKSSHGVLLVLAIWLVSGLLSLPYAIYHKVSRVLTLGVVTRCQAEFGTYRRWLTVGTFLAQYLIPLGVTTVSYISIMQRLRQRSDAMGSTTPRQLAAQSRAKKKTIKMLALTVLFFAVSWAPINIYHLLTHFSVVRHNSTAILVCHLIAMSSCTVNPFIYCWFNDHFRREALKWLRCFRTRRCPIVHPGMEINGVLTPADIACARTQSTTFASTSLRSPRLPQSHSYQSRLVGRTLQETSFFESSLSHGTGQGLRNGDTYPAPFSPLHPTMKSRPFLNHSLSQYYPIPHQKHPHLADIDAEVGCKSERSESQFLESSQSYEDIFRATSPTSTKIRTTQNVGGEELEGVVSSSDDEEDDLHVYFETVANFEAEKTKQAQQQGLEVNDEDVTKN</sequence>
<dbReference type="PANTHER" id="PTHR24235">
    <property type="entry name" value="NEUROPEPTIDE Y RECEPTOR"/>
    <property type="match status" value="1"/>
</dbReference>
<evidence type="ECO:0000256" key="4">
    <source>
        <dbReference type="ARBA" id="ARBA00022989"/>
    </source>
</evidence>
<organism evidence="13 14">
    <name type="scientific">Folsomia candida</name>
    <name type="common">Springtail</name>
    <dbReference type="NCBI Taxonomy" id="158441"/>
    <lineage>
        <taxon>Eukaryota</taxon>
        <taxon>Metazoa</taxon>
        <taxon>Ecdysozoa</taxon>
        <taxon>Arthropoda</taxon>
        <taxon>Hexapoda</taxon>
        <taxon>Collembola</taxon>
        <taxon>Entomobryomorpha</taxon>
        <taxon>Isotomoidea</taxon>
        <taxon>Isotomidae</taxon>
        <taxon>Proisotominae</taxon>
        <taxon>Folsomia</taxon>
    </lineage>
</organism>
<evidence type="ECO:0000256" key="8">
    <source>
        <dbReference type="ARBA" id="ARBA00023224"/>
    </source>
</evidence>
<feature type="transmembrane region" description="Helical" evidence="11">
    <location>
        <begin position="232"/>
        <end position="257"/>
    </location>
</feature>
<comment type="caution">
    <text evidence="13">The sequence shown here is derived from an EMBL/GenBank/DDBJ whole genome shotgun (WGS) entry which is preliminary data.</text>
</comment>
<keyword evidence="3 9" id="KW-0812">Transmembrane</keyword>
<protein>
    <submittedName>
        <fullName evidence="13">Putative G-protein coupled receptor 83</fullName>
    </submittedName>
</protein>
<dbReference type="PROSITE" id="PS00237">
    <property type="entry name" value="G_PROTEIN_RECEP_F1_1"/>
    <property type="match status" value="1"/>
</dbReference>
<dbReference type="AlphaFoldDB" id="A0A226D063"/>
<feature type="region of interest" description="Disordered" evidence="10">
    <location>
        <begin position="713"/>
        <end position="732"/>
    </location>
</feature>
<evidence type="ECO:0000256" key="2">
    <source>
        <dbReference type="ARBA" id="ARBA00010663"/>
    </source>
</evidence>
<dbReference type="EMBL" id="LNIX01000048">
    <property type="protein sequence ID" value="OXA38117.1"/>
    <property type="molecule type" value="Genomic_DNA"/>
</dbReference>
<comment type="similarity">
    <text evidence="2 9">Belongs to the G-protein coupled receptor 1 family.</text>
</comment>
<evidence type="ECO:0000256" key="5">
    <source>
        <dbReference type="ARBA" id="ARBA00023040"/>
    </source>
</evidence>
<proteinExistence type="inferred from homology"/>
<feature type="domain" description="G-protein coupled receptors family 1 profile" evidence="12">
    <location>
        <begin position="248"/>
        <end position="500"/>
    </location>
</feature>
<dbReference type="InterPro" id="IPR017452">
    <property type="entry name" value="GPCR_Rhodpsn_7TM"/>
</dbReference>
<dbReference type="Pfam" id="PF00001">
    <property type="entry name" value="7tm_1"/>
    <property type="match status" value="1"/>
</dbReference>
<evidence type="ECO:0000259" key="12">
    <source>
        <dbReference type="PROSITE" id="PS50262"/>
    </source>
</evidence>
<evidence type="ECO:0000256" key="11">
    <source>
        <dbReference type="SAM" id="Phobius"/>
    </source>
</evidence>
<evidence type="ECO:0000256" key="9">
    <source>
        <dbReference type="RuleBase" id="RU000688"/>
    </source>
</evidence>
<dbReference type="SMART" id="SM01381">
    <property type="entry name" value="7TM_GPCR_Srsx"/>
    <property type="match status" value="1"/>
</dbReference>
<dbReference type="PANTHER" id="PTHR24235:SF29">
    <property type="entry name" value="GH23382P"/>
    <property type="match status" value="1"/>
</dbReference>
<accession>A0A226D063</accession>
<dbReference type="PRINTS" id="PR00237">
    <property type="entry name" value="GPCRRHODOPSN"/>
</dbReference>
<keyword evidence="8 9" id="KW-0807">Transducer</keyword>
<dbReference type="InterPro" id="IPR000276">
    <property type="entry name" value="GPCR_Rhodpsn"/>
</dbReference>
<dbReference type="PROSITE" id="PS50262">
    <property type="entry name" value="G_PROTEIN_RECEP_F1_2"/>
    <property type="match status" value="1"/>
</dbReference>
<gene>
    <name evidence="13" type="ORF">Fcan01_27118</name>
</gene>
<keyword evidence="7 9" id="KW-0675">Receptor</keyword>
<name>A0A226D063_FOLCA</name>
<keyword evidence="5 9" id="KW-0297">G-protein coupled receptor</keyword>
<feature type="transmembrane region" description="Helical" evidence="11">
    <location>
        <begin position="481"/>
        <end position="503"/>
    </location>
</feature>
<dbReference type="GO" id="GO:0016020">
    <property type="term" value="C:membrane"/>
    <property type="evidence" value="ECO:0007669"/>
    <property type="project" value="UniProtKB-SubCell"/>
</dbReference>
<dbReference type="OrthoDB" id="5957382at2759"/>
<feature type="transmembrane region" description="Helical" evidence="11">
    <location>
        <begin position="306"/>
        <end position="327"/>
    </location>
</feature>
<dbReference type="InterPro" id="IPR000611">
    <property type="entry name" value="NPY_rcpt"/>
</dbReference>
<dbReference type="SUPFAM" id="SSF81321">
    <property type="entry name" value="Family A G protein-coupled receptor-like"/>
    <property type="match status" value="1"/>
</dbReference>
<feature type="transmembrane region" description="Helical" evidence="11">
    <location>
        <begin position="347"/>
        <end position="367"/>
    </location>
</feature>
<evidence type="ECO:0000256" key="7">
    <source>
        <dbReference type="ARBA" id="ARBA00023170"/>
    </source>
</evidence>
<comment type="subcellular location">
    <subcellularLocation>
        <location evidence="1">Membrane</location>
        <topology evidence="1">Multi-pass membrane protein</topology>
    </subcellularLocation>
</comment>
<evidence type="ECO:0000256" key="1">
    <source>
        <dbReference type="ARBA" id="ARBA00004141"/>
    </source>
</evidence>